<evidence type="ECO:0000256" key="1">
    <source>
        <dbReference type="ARBA" id="ARBA00004496"/>
    </source>
</evidence>
<evidence type="ECO:0000256" key="7">
    <source>
        <dbReference type="ARBA" id="ARBA00022840"/>
    </source>
</evidence>
<comment type="caution">
    <text evidence="11">The sequence shown here is derived from an EMBL/GenBank/DDBJ whole genome shotgun (WGS) entry which is preliminary data.</text>
</comment>
<dbReference type="PROSITE" id="PS01075">
    <property type="entry name" value="ACETATE_KINASE_1"/>
    <property type="match status" value="1"/>
</dbReference>
<dbReference type="InterPro" id="IPR023865">
    <property type="entry name" value="Aliphatic_acid_kinase_CS"/>
</dbReference>
<dbReference type="PIRSF" id="PIRSF036458">
    <property type="entry name" value="Butyrate_kin"/>
    <property type="match status" value="1"/>
</dbReference>
<keyword evidence="3 9" id="KW-0963">Cytoplasm</keyword>
<dbReference type="CDD" id="cd24011">
    <property type="entry name" value="ASKHA_NBD_BK"/>
    <property type="match status" value="1"/>
</dbReference>
<evidence type="ECO:0000256" key="4">
    <source>
        <dbReference type="ARBA" id="ARBA00022679"/>
    </source>
</evidence>
<evidence type="ECO:0000313" key="11">
    <source>
        <dbReference type="EMBL" id="ERS93940.1"/>
    </source>
</evidence>
<keyword evidence="5 9" id="KW-0547">Nucleotide-binding</keyword>
<proteinExistence type="inferred from homology"/>
<dbReference type="NCBIfam" id="NF002834">
    <property type="entry name" value="PRK03011.1-5"/>
    <property type="match status" value="1"/>
</dbReference>
<dbReference type="NCBIfam" id="TIGR02707">
    <property type="entry name" value="butyr_kinase"/>
    <property type="match status" value="1"/>
</dbReference>
<comment type="subcellular location">
    <subcellularLocation>
        <location evidence="1 9">Cytoplasm</location>
    </subcellularLocation>
</comment>
<dbReference type="PROSITE" id="PS01076">
    <property type="entry name" value="ACETATE_KINASE_2"/>
    <property type="match status" value="1"/>
</dbReference>
<evidence type="ECO:0000256" key="8">
    <source>
        <dbReference type="ARBA" id="ARBA00048596"/>
    </source>
</evidence>
<keyword evidence="7 9" id="KW-0067">ATP-binding</keyword>
<dbReference type="SUPFAM" id="SSF53067">
    <property type="entry name" value="Actin-like ATPase domain"/>
    <property type="match status" value="2"/>
</dbReference>
<keyword evidence="4 9" id="KW-0808">Transferase</keyword>
<dbReference type="Proteomes" id="UP000017131">
    <property type="component" value="Unassembled WGS sequence"/>
</dbReference>
<keyword evidence="12" id="KW-1185">Reference proteome</keyword>
<comment type="similarity">
    <text evidence="2 9 10">Belongs to the acetokinase family.</text>
</comment>
<evidence type="ECO:0000256" key="3">
    <source>
        <dbReference type="ARBA" id="ARBA00022490"/>
    </source>
</evidence>
<evidence type="ECO:0000256" key="9">
    <source>
        <dbReference type="HAMAP-Rule" id="MF_00542"/>
    </source>
</evidence>
<dbReference type="PANTHER" id="PTHR21060">
    <property type="entry name" value="ACETATE KINASE"/>
    <property type="match status" value="1"/>
</dbReference>
<reference evidence="11 12" key="1">
    <citation type="journal article" date="2013" name="Genome Announc.">
        <title>Draft Genome Sequence of Staphylococcus simulans UMC-CNS-990, Isolated from a Case of Chronic Bovine Mastitis.</title>
        <authorList>
            <person name="Calcutt M.J."/>
            <person name="Foecking M.F."/>
            <person name="Hsieh H.Y."/>
            <person name="Perry J."/>
            <person name="Stewart G.C."/>
            <person name="Middleton J.R."/>
        </authorList>
    </citation>
    <scope>NUCLEOTIDE SEQUENCE [LARGE SCALE GENOMIC DNA]</scope>
    <source>
        <strain evidence="11 12">UMC-CNS-990</strain>
    </source>
</reference>
<dbReference type="InterPro" id="IPR011245">
    <property type="entry name" value="Butyrate_kin"/>
</dbReference>
<keyword evidence="6 9" id="KW-0418">Kinase</keyword>
<dbReference type="RefSeq" id="WP_023015165.1">
    <property type="nucleotide sequence ID" value="NZ_AXDY01000003.1"/>
</dbReference>
<dbReference type="InterPro" id="IPR000890">
    <property type="entry name" value="Aliphatic_acid_kin_short-chain"/>
</dbReference>
<dbReference type="PANTHER" id="PTHR21060:SF3">
    <property type="entry name" value="BUTYRATE KINASE 2-RELATED"/>
    <property type="match status" value="1"/>
</dbReference>
<dbReference type="HAMAP" id="MF_00542">
    <property type="entry name" value="Butyrate_kinase"/>
    <property type="match status" value="1"/>
</dbReference>
<evidence type="ECO:0000256" key="5">
    <source>
        <dbReference type="ARBA" id="ARBA00022741"/>
    </source>
</evidence>
<dbReference type="InterPro" id="IPR043129">
    <property type="entry name" value="ATPase_NBD"/>
</dbReference>
<comment type="catalytic activity">
    <reaction evidence="8 9">
        <text>butanoate + ATP = butanoyl phosphate + ADP</text>
        <dbReference type="Rhea" id="RHEA:13585"/>
        <dbReference type="ChEBI" id="CHEBI:17968"/>
        <dbReference type="ChEBI" id="CHEBI:30616"/>
        <dbReference type="ChEBI" id="CHEBI:58079"/>
        <dbReference type="ChEBI" id="CHEBI:456216"/>
        <dbReference type="EC" id="2.7.2.7"/>
    </reaction>
</comment>
<accession>A0ABP2YV16</accession>
<dbReference type="Pfam" id="PF00871">
    <property type="entry name" value="Acetate_kinase"/>
    <property type="match status" value="1"/>
</dbReference>
<name>A0ABP2YV16_STASI</name>
<evidence type="ECO:0000256" key="10">
    <source>
        <dbReference type="RuleBase" id="RU003835"/>
    </source>
</evidence>
<dbReference type="EMBL" id="AXDY01000003">
    <property type="protein sequence ID" value="ERS93940.1"/>
    <property type="molecule type" value="Genomic_DNA"/>
</dbReference>
<evidence type="ECO:0000256" key="6">
    <source>
        <dbReference type="ARBA" id="ARBA00022777"/>
    </source>
</evidence>
<organism evidence="11 12">
    <name type="scientific">Staphylococcus simulans UMC-CNS-990</name>
    <dbReference type="NCBI Taxonomy" id="1405498"/>
    <lineage>
        <taxon>Bacteria</taxon>
        <taxon>Bacillati</taxon>
        <taxon>Bacillota</taxon>
        <taxon>Bacilli</taxon>
        <taxon>Bacillales</taxon>
        <taxon>Staphylococcaceae</taxon>
        <taxon>Staphylococcus</taxon>
    </lineage>
</organism>
<protein>
    <recommendedName>
        <fullName evidence="9">Probable butyrate kinase</fullName>
        <shortName evidence="9">BK</shortName>
        <ecNumber evidence="9">2.7.2.7</ecNumber>
    </recommendedName>
    <alternativeName>
        <fullName evidence="9">Branched-chain carboxylic acid kinase</fullName>
    </alternativeName>
</protein>
<dbReference type="PRINTS" id="PR00471">
    <property type="entry name" value="ACETATEKNASE"/>
</dbReference>
<evidence type="ECO:0000313" key="12">
    <source>
        <dbReference type="Proteomes" id="UP000017131"/>
    </source>
</evidence>
<sequence length="352" mass="39027">MTNILVINLGSTSSKIGFYQDENCVSMETIHHDLNISQKPLLDQESYRIDSIKSFIKEKTPGMQSIDAIACRGGLLKPIVGGTYTVNSKMYEDLRSFKYGVHASNLSGIIGYKLGEILNIPVFIVDPVVVDELIDIARITGIKDIKRRSVFHALNQKAVARQYAKSIQKPYNKVNVIVVHMGGGITVGAHLQGKVVDVNEGLYGEGPMSPERAGTIPNDMLYQFGVERGYSPEALQHFISKKAGLVNLCSTNNMKQLVNEYSVNKTTRLILDAMIYQIAKTIGERAVIFKGDIDQILLTGGIAHSQLITDKIQEYVEWIAPVSVYPGELEMEALANQVYEAVNLREEVKIYS</sequence>
<evidence type="ECO:0000256" key="2">
    <source>
        <dbReference type="ARBA" id="ARBA00008748"/>
    </source>
</evidence>
<dbReference type="Gene3D" id="3.30.420.40">
    <property type="match status" value="2"/>
</dbReference>
<dbReference type="EC" id="2.7.2.7" evidence="9"/>
<gene>
    <name evidence="9" type="primary">buk</name>
    <name evidence="11" type="ORF">SSIM_03770</name>
</gene>